<dbReference type="InterPro" id="IPR011009">
    <property type="entry name" value="Kinase-like_dom_sf"/>
</dbReference>
<dbReference type="InterPro" id="IPR005543">
    <property type="entry name" value="PASTA_dom"/>
</dbReference>
<dbReference type="GO" id="GO:0045717">
    <property type="term" value="P:negative regulation of fatty acid biosynthetic process"/>
    <property type="evidence" value="ECO:0007669"/>
    <property type="project" value="UniProtKB-ARBA"/>
</dbReference>
<gene>
    <name evidence="15" type="ORF">EV380_2792</name>
</gene>
<evidence type="ECO:0000259" key="14">
    <source>
        <dbReference type="PROSITE" id="PS51178"/>
    </source>
</evidence>
<feature type="region of interest" description="Disordered" evidence="11">
    <location>
        <begin position="314"/>
        <end position="375"/>
    </location>
</feature>
<comment type="catalytic activity">
    <reaction evidence="9">
        <text>L-seryl-[protein] + ATP = O-phospho-L-seryl-[protein] + ADP + H(+)</text>
        <dbReference type="Rhea" id="RHEA:17989"/>
        <dbReference type="Rhea" id="RHEA-COMP:9863"/>
        <dbReference type="Rhea" id="RHEA-COMP:11604"/>
        <dbReference type="ChEBI" id="CHEBI:15378"/>
        <dbReference type="ChEBI" id="CHEBI:29999"/>
        <dbReference type="ChEBI" id="CHEBI:30616"/>
        <dbReference type="ChEBI" id="CHEBI:83421"/>
        <dbReference type="ChEBI" id="CHEBI:456216"/>
        <dbReference type="EC" id="2.7.11.1"/>
    </reaction>
</comment>
<dbReference type="PANTHER" id="PTHR43289">
    <property type="entry name" value="MITOGEN-ACTIVATED PROTEIN KINASE KINASE KINASE 20-RELATED"/>
    <property type="match status" value="1"/>
</dbReference>
<dbReference type="OrthoDB" id="9762169at2"/>
<evidence type="ECO:0000256" key="8">
    <source>
        <dbReference type="ARBA" id="ARBA00047899"/>
    </source>
</evidence>
<evidence type="ECO:0000256" key="6">
    <source>
        <dbReference type="ARBA" id="ARBA00022777"/>
    </source>
</evidence>
<keyword evidence="2" id="KW-0723">Serine/threonine-protein kinase</keyword>
<dbReference type="PROSITE" id="PS50011">
    <property type="entry name" value="PROTEIN_KINASE_DOM"/>
    <property type="match status" value="1"/>
</dbReference>
<evidence type="ECO:0000256" key="2">
    <source>
        <dbReference type="ARBA" id="ARBA00022527"/>
    </source>
</evidence>
<dbReference type="FunFam" id="3.30.200.20:FF:000035">
    <property type="entry name" value="Serine/threonine protein kinase Stk1"/>
    <property type="match status" value="1"/>
</dbReference>
<dbReference type="InterPro" id="IPR008271">
    <property type="entry name" value="Ser/Thr_kinase_AS"/>
</dbReference>
<feature type="domain" description="PASTA" evidence="14">
    <location>
        <begin position="415"/>
        <end position="482"/>
    </location>
</feature>
<dbReference type="Pfam" id="PF03793">
    <property type="entry name" value="PASTA"/>
    <property type="match status" value="3"/>
</dbReference>
<evidence type="ECO:0000256" key="9">
    <source>
        <dbReference type="ARBA" id="ARBA00048679"/>
    </source>
</evidence>
<name>A0A4Q8AH27_9MICC</name>
<evidence type="ECO:0000313" key="15">
    <source>
        <dbReference type="EMBL" id="RZU63181.1"/>
    </source>
</evidence>
<dbReference type="InterPro" id="IPR000719">
    <property type="entry name" value="Prot_kinase_dom"/>
</dbReference>
<dbReference type="SMART" id="SM00220">
    <property type="entry name" value="S_TKc"/>
    <property type="match status" value="1"/>
</dbReference>
<reference evidence="15 16" key="1">
    <citation type="submission" date="2019-02" db="EMBL/GenBank/DDBJ databases">
        <title>Sequencing the genomes of 1000 actinobacteria strains.</title>
        <authorList>
            <person name="Klenk H.-P."/>
        </authorList>
    </citation>
    <scope>NUCLEOTIDE SEQUENCE [LARGE SCALE GENOMIC DNA]</scope>
    <source>
        <strain evidence="15 16">DSM 17364</strain>
    </source>
</reference>
<evidence type="ECO:0000256" key="12">
    <source>
        <dbReference type="SAM" id="Phobius"/>
    </source>
</evidence>
<dbReference type="AlphaFoldDB" id="A0A4Q8AH27"/>
<keyword evidence="6 15" id="KW-0418">Kinase</keyword>
<feature type="domain" description="Protein kinase" evidence="13">
    <location>
        <begin position="11"/>
        <end position="280"/>
    </location>
</feature>
<dbReference type="InterPro" id="IPR017441">
    <property type="entry name" value="Protein_kinase_ATP_BS"/>
</dbReference>
<evidence type="ECO:0000256" key="3">
    <source>
        <dbReference type="ARBA" id="ARBA00022679"/>
    </source>
</evidence>
<keyword evidence="4" id="KW-0677">Repeat</keyword>
<evidence type="ECO:0000256" key="4">
    <source>
        <dbReference type="ARBA" id="ARBA00022737"/>
    </source>
</evidence>
<comment type="caution">
    <text evidence="15">The sequence shown here is derived from an EMBL/GenBank/DDBJ whole genome shotgun (WGS) entry which is preliminary data.</text>
</comment>
<keyword evidence="5 10" id="KW-0547">Nucleotide-binding</keyword>
<evidence type="ECO:0000256" key="1">
    <source>
        <dbReference type="ARBA" id="ARBA00012513"/>
    </source>
</evidence>
<feature type="transmembrane region" description="Helical" evidence="12">
    <location>
        <begin position="385"/>
        <end position="406"/>
    </location>
</feature>
<evidence type="ECO:0000259" key="13">
    <source>
        <dbReference type="PROSITE" id="PS50011"/>
    </source>
</evidence>
<evidence type="ECO:0000256" key="11">
    <source>
        <dbReference type="SAM" id="MobiDB-lite"/>
    </source>
</evidence>
<dbReference type="CDD" id="cd06577">
    <property type="entry name" value="PASTA_pknB"/>
    <property type="match status" value="3"/>
</dbReference>
<feature type="region of interest" description="Disordered" evidence="11">
    <location>
        <begin position="594"/>
        <end position="662"/>
    </location>
</feature>
<evidence type="ECO:0000256" key="10">
    <source>
        <dbReference type="PROSITE-ProRule" id="PRU10141"/>
    </source>
</evidence>
<feature type="compositionally biased region" description="Low complexity" evidence="11">
    <location>
        <begin position="337"/>
        <end position="351"/>
    </location>
</feature>
<feature type="binding site" evidence="10">
    <location>
        <position position="40"/>
    </location>
    <ligand>
        <name>ATP</name>
        <dbReference type="ChEBI" id="CHEBI:30616"/>
    </ligand>
</feature>
<keyword evidence="7 10" id="KW-0067">ATP-binding</keyword>
<keyword evidence="3" id="KW-0808">Transferase</keyword>
<dbReference type="NCBIfam" id="NF033483">
    <property type="entry name" value="PknB_PASTA_kin"/>
    <property type="match status" value="1"/>
</dbReference>
<evidence type="ECO:0000256" key="7">
    <source>
        <dbReference type="ARBA" id="ARBA00022840"/>
    </source>
</evidence>
<dbReference type="SMART" id="SM00740">
    <property type="entry name" value="PASTA"/>
    <property type="match status" value="3"/>
</dbReference>
<protein>
    <recommendedName>
        <fullName evidence="1">non-specific serine/threonine protein kinase</fullName>
        <ecNumber evidence="1">2.7.11.1</ecNumber>
    </recommendedName>
</protein>
<evidence type="ECO:0000313" key="16">
    <source>
        <dbReference type="Proteomes" id="UP000292685"/>
    </source>
</evidence>
<accession>A0A4Q8AH27</accession>
<comment type="catalytic activity">
    <reaction evidence="8">
        <text>L-threonyl-[protein] + ATP = O-phospho-L-threonyl-[protein] + ADP + H(+)</text>
        <dbReference type="Rhea" id="RHEA:46608"/>
        <dbReference type="Rhea" id="RHEA-COMP:11060"/>
        <dbReference type="Rhea" id="RHEA-COMP:11605"/>
        <dbReference type="ChEBI" id="CHEBI:15378"/>
        <dbReference type="ChEBI" id="CHEBI:30013"/>
        <dbReference type="ChEBI" id="CHEBI:30616"/>
        <dbReference type="ChEBI" id="CHEBI:61977"/>
        <dbReference type="ChEBI" id="CHEBI:456216"/>
        <dbReference type="EC" id="2.7.11.1"/>
    </reaction>
</comment>
<dbReference type="Pfam" id="PF00069">
    <property type="entry name" value="Pkinase"/>
    <property type="match status" value="1"/>
</dbReference>
<organism evidence="15 16">
    <name type="scientific">Zhihengliuella halotolerans</name>
    <dbReference type="NCBI Taxonomy" id="370736"/>
    <lineage>
        <taxon>Bacteria</taxon>
        <taxon>Bacillati</taxon>
        <taxon>Actinomycetota</taxon>
        <taxon>Actinomycetes</taxon>
        <taxon>Micrococcales</taxon>
        <taxon>Micrococcaceae</taxon>
        <taxon>Zhihengliuella</taxon>
    </lineage>
</organism>
<dbReference type="Gene3D" id="1.10.510.10">
    <property type="entry name" value="Transferase(Phosphotransferase) domain 1"/>
    <property type="match status" value="1"/>
</dbReference>
<dbReference type="PROSITE" id="PS51178">
    <property type="entry name" value="PASTA"/>
    <property type="match status" value="3"/>
</dbReference>
<dbReference type="EC" id="2.7.11.1" evidence="1"/>
<dbReference type="PANTHER" id="PTHR43289:SF6">
    <property type="entry name" value="SERINE_THREONINE-PROTEIN KINASE NEKL-3"/>
    <property type="match status" value="1"/>
</dbReference>
<dbReference type="CDD" id="cd14014">
    <property type="entry name" value="STKc_PknB_like"/>
    <property type="match status" value="1"/>
</dbReference>
<dbReference type="Proteomes" id="UP000292685">
    <property type="component" value="Unassembled WGS sequence"/>
</dbReference>
<dbReference type="PROSITE" id="PS00107">
    <property type="entry name" value="PROTEIN_KINASE_ATP"/>
    <property type="match status" value="1"/>
</dbReference>
<feature type="compositionally biased region" description="Low complexity" evidence="11">
    <location>
        <begin position="640"/>
        <end position="662"/>
    </location>
</feature>
<dbReference type="FunFam" id="1.10.510.10:FF:000021">
    <property type="entry name" value="Serine/threonine protein kinase"/>
    <property type="match status" value="1"/>
</dbReference>
<keyword evidence="12" id="KW-0472">Membrane</keyword>
<dbReference type="Gene3D" id="3.30.10.20">
    <property type="match status" value="3"/>
</dbReference>
<keyword evidence="12" id="KW-0812">Transmembrane</keyword>
<dbReference type="RefSeq" id="WP_130451619.1">
    <property type="nucleotide sequence ID" value="NZ_SHLA01000001.1"/>
</dbReference>
<proteinExistence type="predicted"/>
<feature type="domain" description="PASTA" evidence="14">
    <location>
        <begin position="552"/>
        <end position="619"/>
    </location>
</feature>
<dbReference type="Gene3D" id="3.30.200.20">
    <property type="entry name" value="Phosphorylase Kinase, domain 1"/>
    <property type="match status" value="1"/>
</dbReference>
<dbReference type="EMBL" id="SHLA01000001">
    <property type="protein sequence ID" value="RZU63181.1"/>
    <property type="molecule type" value="Genomic_DNA"/>
</dbReference>
<feature type="domain" description="PASTA" evidence="14">
    <location>
        <begin position="483"/>
        <end position="551"/>
    </location>
</feature>
<evidence type="ECO:0000256" key="5">
    <source>
        <dbReference type="ARBA" id="ARBA00022741"/>
    </source>
</evidence>
<dbReference type="GO" id="GO:0005524">
    <property type="term" value="F:ATP binding"/>
    <property type="evidence" value="ECO:0007669"/>
    <property type="project" value="UniProtKB-UniRule"/>
</dbReference>
<dbReference type="SUPFAM" id="SSF56112">
    <property type="entry name" value="Protein kinase-like (PK-like)"/>
    <property type="match status" value="1"/>
</dbReference>
<dbReference type="GO" id="GO:0004674">
    <property type="term" value="F:protein serine/threonine kinase activity"/>
    <property type="evidence" value="ECO:0007669"/>
    <property type="project" value="UniProtKB-KW"/>
</dbReference>
<dbReference type="PROSITE" id="PS00108">
    <property type="entry name" value="PROTEIN_KINASE_ST"/>
    <property type="match status" value="1"/>
</dbReference>
<keyword evidence="16" id="KW-1185">Reference proteome</keyword>
<sequence>MTETRLLDDRYEVGALIGRGGMADVHRGRDTRLGREVAIKLLRRDLARDPMFQTRFRREAQAVAGLNHPAIVSVYDTGEEQLGTDAESASGLKVPFIVMEYVDGRTLRDLLASDEVSFDQAVDYALGVLSALSYSHRMSIVHRDIKPANVMVTADGSIKVMDFGIARALADSAATMTQTQAVVGTAQYLSPEQARGENVDVRSDLYSAGCLLFELLTGRPPFVGDSAVSVAYQHVGEDALAPSALNDDVPAAFDPLLAKALQKDRENRFQDAAAFAHALREAREGVPYSDDPAEAPTQLIGTAAAAAGLDESEAATEALSLPSAETSALPTHDSSDPTVAMTAAAPHATTPEDSWHEDSAHEDSGHTIGAHARERSPYEKRRRRAWIIVFTLVTLLVVGGGGWFVWNWSQQIQAQNVRVEVPAVEGMTQTDAQNALLAENLRIAEIVEEFSDDVESGFAIGTRPGEGESLRVDSAVVLLISKGPSSVTIPDLAGATESSARATLEELGLEVETEMKEENSATVPADRVIRTNPAAGDPVAGGSTVELTLSTGMVSVPDLLSGLTVEEAEELLSDPAYGLNITVNEVENAVVSPGTIVDQSPEPGNDIEQGGTVTVDVAVAPPSPTPSPTPTEEESEEPSESPSADESPSESEAPSESPSEDD</sequence>
<feature type="compositionally biased region" description="Basic and acidic residues" evidence="11">
    <location>
        <begin position="353"/>
        <end position="375"/>
    </location>
</feature>
<keyword evidence="12" id="KW-1133">Transmembrane helix</keyword>